<dbReference type="GO" id="GO:0008198">
    <property type="term" value="F:ferrous iron binding"/>
    <property type="evidence" value="ECO:0007669"/>
    <property type="project" value="InterPro"/>
</dbReference>
<dbReference type="Proteomes" id="UP000023152">
    <property type="component" value="Unassembled WGS sequence"/>
</dbReference>
<feature type="domain" description="Extradiol ring-cleavage dioxygenase class III enzyme subunit B" evidence="1">
    <location>
        <begin position="81"/>
        <end position="350"/>
    </location>
</feature>
<dbReference type="InterPro" id="IPR004183">
    <property type="entry name" value="Xdiol_dOase_suB"/>
</dbReference>
<protein>
    <recommendedName>
        <fullName evidence="1">Extradiol ring-cleavage dioxygenase class III enzyme subunit B domain-containing protein</fullName>
    </recommendedName>
</protein>
<reference evidence="2 3" key="1">
    <citation type="journal article" date="2013" name="Curr. Biol.">
        <title>The Genome of the Foraminiferan Reticulomyxa filosa.</title>
        <authorList>
            <person name="Glockner G."/>
            <person name="Hulsmann N."/>
            <person name="Schleicher M."/>
            <person name="Noegel A.A."/>
            <person name="Eichinger L."/>
            <person name="Gallinger C."/>
            <person name="Pawlowski J."/>
            <person name="Sierra R."/>
            <person name="Euteneuer U."/>
            <person name="Pillet L."/>
            <person name="Moustafa A."/>
            <person name="Platzer M."/>
            <person name="Groth M."/>
            <person name="Szafranski K."/>
            <person name="Schliwa M."/>
        </authorList>
    </citation>
    <scope>NUCLEOTIDE SEQUENCE [LARGE SCALE GENOMIC DNA]</scope>
</reference>
<organism evidence="2 3">
    <name type="scientific">Reticulomyxa filosa</name>
    <dbReference type="NCBI Taxonomy" id="46433"/>
    <lineage>
        <taxon>Eukaryota</taxon>
        <taxon>Sar</taxon>
        <taxon>Rhizaria</taxon>
        <taxon>Retaria</taxon>
        <taxon>Foraminifera</taxon>
        <taxon>Monothalamids</taxon>
        <taxon>Reticulomyxidae</taxon>
        <taxon>Reticulomyxa</taxon>
    </lineage>
</organism>
<name>X6N7A3_RETFI</name>
<dbReference type="OrthoDB" id="2132071at2759"/>
<sequence>MLYLFGEILPFDSVTGFRFWCILKVIRLQGKNQEVCQFKNLISLIIVKMHRFLRNFKTAARFGTMSPRMCSTVWKGGLVGAFFLPHGSLILTPEEPDVGALALHEGMEQSGKEIEALKPDLILLLSPHTMTTTDRMCVYMDNHAKGSAAWKDKWKGFEVDVACDGNLAYDLVKWLHASKNKYSSKVTGLKTPIDCSELHWGEVIPLWFIRNLVDINLSKKVEPSKKSVPVIVMSSRPMFLRSTQCHPAISKASQNNYYKFGESIAEWIDNNKDKKIVVIVSGDLSHRHMCTRGQEQVYSVNTNAAERFDAYAYEWMCTLDDKALNKATKLDPEAWSCGLCGMLILNGIIHWWQRTNGGKSSVQSKVIVPPTHPSYFGMTIASFQFERQ</sequence>
<gene>
    <name evidence="2" type="ORF">RFI_15319</name>
</gene>
<dbReference type="AlphaFoldDB" id="X6N7A3"/>
<dbReference type="EMBL" id="ASPP01011212">
    <property type="protein sequence ID" value="ETO21886.1"/>
    <property type="molecule type" value="Genomic_DNA"/>
</dbReference>
<dbReference type="Pfam" id="PF02900">
    <property type="entry name" value="LigB"/>
    <property type="match status" value="1"/>
</dbReference>
<dbReference type="SUPFAM" id="SSF53213">
    <property type="entry name" value="LigB-like"/>
    <property type="match status" value="1"/>
</dbReference>
<dbReference type="Gene3D" id="3.40.830.10">
    <property type="entry name" value="LigB-like"/>
    <property type="match status" value="1"/>
</dbReference>
<proteinExistence type="predicted"/>
<dbReference type="GO" id="GO:0016702">
    <property type="term" value="F:oxidoreductase activity, acting on single donors with incorporation of molecular oxygen, incorporation of two atoms of oxygen"/>
    <property type="evidence" value="ECO:0007669"/>
    <property type="project" value="UniProtKB-ARBA"/>
</dbReference>
<evidence type="ECO:0000259" key="1">
    <source>
        <dbReference type="Pfam" id="PF02900"/>
    </source>
</evidence>
<evidence type="ECO:0000313" key="2">
    <source>
        <dbReference type="EMBL" id="ETO21886.1"/>
    </source>
</evidence>
<keyword evidence="3" id="KW-1185">Reference proteome</keyword>
<accession>X6N7A3</accession>
<evidence type="ECO:0000313" key="3">
    <source>
        <dbReference type="Proteomes" id="UP000023152"/>
    </source>
</evidence>
<comment type="caution">
    <text evidence="2">The sequence shown here is derived from an EMBL/GenBank/DDBJ whole genome shotgun (WGS) entry which is preliminary data.</text>
</comment>